<gene>
    <name evidence="1" type="ORF">ILYODFUR_022784</name>
</gene>
<protein>
    <submittedName>
        <fullName evidence="1">Uncharacterized protein</fullName>
    </submittedName>
</protein>
<sequence length="183" mass="18851">MSGWVLDFSLSWTSLAPPSNVWPTSSPPPYLPVVGVSARWCTCGSRCPGLGGLVCTGSLPVTACWCLVPWALSGLCIGSDMSWGLGSLGPWLDLLRRRRLPAGPVGSSPQLPGASALWLLGGSSGTLPCSSLGGLRSPGGGSPGVPVLWGPLDVCGSDLLRICPRSRGLGLWLLRLAIADFDG</sequence>
<comment type="caution">
    <text evidence="1">The sequence shown here is derived from an EMBL/GenBank/DDBJ whole genome shotgun (WGS) entry which is preliminary data.</text>
</comment>
<organism evidence="1 2">
    <name type="scientific">Ilyodon furcidens</name>
    <name type="common">goldbreast splitfin</name>
    <dbReference type="NCBI Taxonomy" id="33524"/>
    <lineage>
        <taxon>Eukaryota</taxon>
        <taxon>Metazoa</taxon>
        <taxon>Chordata</taxon>
        <taxon>Craniata</taxon>
        <taxon>Vertebrata</taxon>
        <taxon>Euteleostomi</taxon>
        <taxon>Actinopterygii</taxon>
        <taxon>Neopterygii</taxon>
        <taxon>Teleostei</taxon>
        <taxon>Neoteleostei</taxon>
        <taxon>Acanthomorphata</taxon>
        <taxon>Ovalentaria</taxon>
        <taxon>Atherinomorphae</taxon>
        <taxon>Cyprinodontiformes</taxon>
        <taxon>Goodeidae</taxon>
        <taxon>Ilyodon</taxon>
    </lineage>
</organism>
<dbReference type="EMBL" id="JAHRIQ010014124">
    <property type="protein sequence ID" value="MEQ2225949.1"/>
    <property type="molecule type" value="Genomic_DNA"/>
</dbReference>
<keyword evidence="2" id="KW-1185">Reference proteome</keyword>
<proteinExistence type="predicted"/>
<evidence type="ECO:0000313" key="2">
    <source>
        <dbReference type="Proteomes" id="UP001482620"/>
    </source>
</evidence>
<dbReference type="Proteomes" id="UP001482620">
    <property type="component" value="Unassembled WGS sequence"/>
</dbReference>
<evidence type="ECO:0000313" key="1">
    <source>
        <dbReference type="EMBL" id="MEQ2225949.1"/>
    </source>
</evidence>
<accession>A0ABV0SZH7</accession>
<reference evidence="1 2" key="1">
    <citation type="submission" date="2021-06" db="EMBL/GenBank/DDBJ databases">
        <authorList>
            <person name="Palmer J.M."/>
        </authorList>
    </citation>
    <scope>NUCLEOTIDE SEQUENCE [LARGE SCALE GENOMIC DNA]</scope>
    <source>
        <strain evidence="2">if_2019</strain>
        <tissue evidence="1">Muscle</tissue>
    </source>
</reference>
<name>A0ABV0SZH7_9TELE</name>